<name>A0ABY4SC00_AQUTE</name>
<dbReference type="SUPFAM" id="SSF48008">
    <property type="entry name" value="GntR ligand-binding domain-like"/>
    <property type="match status" value="1"/>
</dbReference>
<evidence type="ECO:0000256" key="1">
    <source>
        <dbReference type="ARBA" id="ARBA00023015"/>
    </source>
</evidence>
<dbReference type="SMART" id="SM00345">
    <property type="entry name" value="HTH_GNTR"/>
    <property type="match status" value="1"/>
</dbReference>
<evidence type="ECO:0000259" key="4">
    <source>
        <dbReference type="PROSITE" id="PS50949"/>
    </source>
</evidence>
<evidence type="ECO:0000256" key="2">
    <source>
        <dbReference type="ARBA" id="ARBA00023125"/>
    </source>
</evidence>
<accession>A0ABY4SC00</accession>
<keyword evidence="6" id="KW-1185">Reference proteome</keyword>
<feature type="domain" description="HTH gntR-type" evidence="4">
    <location>
        <begin position="17"/>
        <end position="84"/>
    </location>
</feature>
<dbReference type="InterPro" id="IPR036390">
    <property type="entry name" value="WH_DNA-bd_sf"/>
</dbReference>
<dbReference type="InterPro" id="IPR011711">
    <property type="entry name" value="GntR_C"/>
</dbReference>
<dbReference type="EMBL" id="CP097636">
    <property type="protein sequence ID" value="URI09617.1"/>
    <property type="molecule type" value="Genomic_DNA"/>
</dbReference>
<reference evidence="5" key="1">
    <citation type="submission" date="2022-05" db="EMBL/GenBank/DDBJ databases">
        <title>An RpoN-dependent PEP-CTERM gene is involved in floc formation of an Aquincola tertiaricarbonis strain.</title>
        <authorList>
            <person name="Qiu D."/>
            <person name="Xia M."/>
        </authorList>
    </citation>
    <scope>NUCLEOTIDE SEQUENCE</scope>
    <source>
        <strain evidence="5">RN12</strain>
    </source>
</reference>
<dbReference type="SUPFAM" id="SSF46785">
    <property type="entry name" value="Winged helix' DNA-binding domain"/>
    <property type="match status" value="1"/>
</dbReference>
<dbReference type="Pfam" id="PF00392">
    <property type="entry name" value="GntR"/>
    <property type="match status" value="1"/>
</dbReference>
<dbReference type="Proteomes" id="UP001056201">
    <property type="component" value="Chromosome 2"/>
</dbReference>
<dbReference type="PANTHER" id="PTHR43537:SF53">
    <property type="entry name" value="HTH-TYPE TRANSCRIPTIONAL REPRESSOR NANR"/>
    <property type="match status" value="1"/>
</dbReference>
<dbReference type="PROSITE" id="PS50949">
    <property type="entry name" value="HTH_GNTR"/>
    <property type="match status" value="1"/>
</dbReference>
<proteinExistence type="predicted"/>
<sequence>MTRPAEAVPAPDAPHAAPSTRRIYDAIYGAILEHRLAPGTRLREEELAESFAVSRTVVRQALHRLAQDRVVELQHHRGATVPQPGPSEAAHVFDARRVVECEVARRLAGQLDAAALARLAAVVQAETEAYERGDRSAAIRHSGEFHRELARLAGNPLFVRMLDELLPTTSLLLALYQRPGRPACVAHRHQELIAVLRAGTGASAAAEMRRHLREIEQSVSGPQQTPPAPALRDLFAAYREA</sequence>
<evidence type="ECO:0000256" key="3">
    <source>
        <dbReference type="ARBA" id="ARBA00023163"/>
    </source>
</evidence>
<organism evidence="5 6">
    <name type="scientific">Aquincola tertiaricarbonis</name>
    <dbReference type="NCBI Taxonomy" id="391953"/>
    <lineage>
        <taxon>Bacteria</taxon>
        <taxon>Pseudomonadati</taxon>
        <taxon>Pseudomonadota</taxon>
        <taxon>Betaproteobacteria</taxon>
        <taxon>Burkholderiales</taxon>
        <taxon>Sphaerotilaceae</taxon>
        <taxon>Aquincola</taxon>
    </lineage>
</organism>
<dbReference type="Gene3D" id="1.20.120.530">
    <property type="entry name" value="GntR ligand-binding domain-like"/>
    <property type="match status" value="1"/>
</dbReference>
<dbReference type="CDD" id="cd07377">
    <property type="entry name" value="WHTH_GntR"/>
    <property type="match status" value="1"/>
</dbReference>
<evidence type="ECO:0000313" key="5">
    <source>
        <dbReference type="EMBL" id="URI09617.1"/>
    </source>
</evidence>
<gene>
    <name evidence="5" type="ORF">MW290_29135</name>
</gene>
<dbReference type="InterPro" id="IPR008920">
    <property type="entry name" value="TF_FadR/GntR_C"/>
</dbReference>
<dbReference type="Pfam" id="PF07729">
    <property type="entry name" value="FCD"/>
    <property type="match status" value="1"/>
</dbReference>
<dbReference type="InterPro" id="IPR036388">
    <property type="entry name" value="WH-like_DNA-bd_sf"/>
</dbReference>
<protein>
    <submittedName>
        <fullName evidence="5">GntR family transcriptional regulator</fullName>
    </submittedName>
</protein>
<dbReference type="Gene3D" id="1.10.10.10">
    <property type="entry name" value="Winged helix-like DNA-binding domain superfamily/Winged helix DNA-binding domain"/>
    <property type="match status" value="1"/>
</dbReference>
<keyword evidence="3" id="KW-0804">Transcription</keyword>
<dbReference type="InterPro" id="IPR000524">
    <property type="entry name" value="Tscrpt_reg_HTH_GntR"/>
</dbReference>
<evidence type="ECO:0000313" key="6">
    <source>
        <dbReference type="Proteomes" id="UP001056201"/>
    </source>
</evidence>
<dbReference type="SMART" id="SM00895">
    <property type="entry name" value="FCD"/>
    <property type="match status" value="1"/>
</dbReference>
<keyword evidence="2" id="KW-0238">DNA-binding</keyword>
<dbReference type="PANTHER" id="PTHR43537">
    <property type="entry name" value="TRANSCRIPTIONAL REGULATOR, GNTR FAMILY"/>
    <property type="match status" value="1"/>
</dbReference>
<dbReference type="RefSeq" id="WP_250197841.1">
    <property type="nucleotide sequence ID" value="NZ_CP097636.1"/>
</dbReference>
<keyword evidence="1" id="KW-0805">Transcription regulation</keyword>